<keyword evidence="4" id="KW-0067">ATP-binding</keyword>
<dbReference type="Pfam" id="PF00005">
    <property type="entry name" value="ABC_tran"/>
    <property type="match status" value="1"/>
</dbReference>
<dbReference type="SMART" id="SM00382">
    <property type="entry name" value="AAA"/>
    <property type="match status" value="1"/>
</dbReference>
<comment type="similarity">
    <text evidence="1">Belongs to the ABC transporter superfamily.</text>
</comment>
<dbReference type="GO" id="GO:0016887">
    <property type="term" value="F:ATP hydrolysis activity"/>
    <property type="evidence" value="ECO:0007669"/>
    <property type="project" value="InterPro"/>
</dbReference>
<evidence type="ECO:0000313" key="7">
    <source>
        <dbReference type="Proteomes" id="UP000078287"/>
    </source>
</evidence>
<dbReference type="STRING" id="1707952.A6A03_08820"/>
<keyword evidence="3" id="KW-0547">Nucleotide-binding</keyword>
<dbReference type="PANTHER" id="PTHR43335:SF4">
    <property type="entry name" value="ABC TRANSPORTER, ATP-BINDING PROTEIN"/>
    <property type="match status" value="1"/>
</dbReference>
<organism evidence="6 7">
    <name type="scientific">Chloroflexus islandicus</name>
    <dbReference type="NCBI Taxonomy" id="1707952"/>
    <lineage>
        <taxon>Bacteria</taxon>
        <taxon>Bacillati</taxon>
        <taxon>Chloroflexota</taxon>
        <taxon>Chloroflexia</taxon>
        <taxon>Chloroflexales</taxon>
        <taxon>Chloroflexineae</taxon>
        <taxon>Chloroflexaceae</taxon>
        <taxon>Chloroflexus</taxon>
    </lineage>
</organism>
<proteinExistence type="inferred from homology"/>
<dbReference type="InterPro" id="IPR003439">
    <property type="entry name" value="ABC_transporter-like_ATP-bd"/>
</dbReference>
<evidence type="ECO:0000256" key="3">
    <source>
        <dbReference type="ARBA" id="ARBA00022741"/>
    </source>
</evidence>
<dbReference type="InterPro" id="IPR003593">
    <property type="entry name" value="AAA+_ATPase"/>
</dbReference>
<evidence type="ECO:0000259" key="5">
    <source>
        <dbReference type="PROSITE" id="PS50893"/>
    </source>
</evidence>
<dbReference type="AlphaFoldDB" id="A0A178MJJ2"/>
<gene>
    <name evidence="6" type="ORF">A6A03_08820</name>
</gene>
<dbReference type="PROSITE" id="PS50893">
    <property type="entry name" value="ABC_TRANSPORTER_2"/>
    <property type="match status" value="1"/>
</dbReference>
<name>A0A178MJJ2_9CHLR</name>
<evidence type="ECO:0000256" key="2">
    <source>
        <dbReference type="ARBA" id="ARBA00022448"/>
    </source>
</evidence>
<keyword evidence="2" id="KW-0813">Transport</keyword>
<accession>A0A178MJJ2</accession>
<dbReference type="InterPro" id="IPR027417">
    <property type="entry name" value="P-loop_NTPase"/>
</dbReference>
<comment type="caution">
    <text evidence="6">The sequence shown here is derived from an EMBL/GenBank/DDBJ whole genome shotgun (WGS) entry which is preliminary data.</text>
</comment>
<dbReference type="Proteomes" id="UP000078287">
    <property type="component" value="Unassembled WGS sequence"/>
</dbReference>
<dbReference type="OrthoDB" id="9804819at2"/>
<dbReference type="RefSeq" id="WP_066783271.1">
    <property type="nucleotide sequence ID" value="NZ_LWQS01000033.1"/>
</dbReference>
<sequence length="307" mass="33857">MAIPVIELRDLTVYYGQRRGVEDLNLTVEPGEVFGFLGPNGAGKTTTLRVLLDIIRPTRGQALIFGRDCRREGPQIRRQVGYLPGELSLPASLTARQYLAMLDAARGRVVEAAYLARLCDQLDLDLDRPMRTYSRGNKQKVGLIAAFMFRPQLLILDEPTGGLDPLVQQMVLELVRAARAEGRTVFFSSHILPEVQAVCDRVGIIRAGRLAAVERVDALLQRQQVHRLRLRFAQPIPPAAFALPGVTELAHGESEVTLEVRENLAHVLRIAGDLGAIELETMPLTLEEVFLAYYGAQGGNHAQPVLA</sequence>
<dbReference type="EMBL" id="LWQS01000033">
    <property type="protein sequence ID" value="OAN48278.1"/>
    <property type="molecule type" value="Genomic_DNA"/>
</dbReference>
<evidence type="ECO:0000256" key="1">
    <source>
        <dbReference type="ARBA" id="ARBA00005417"/>
    </source>
</evidence>
<feature type="domain" description="ABC transporter" evidence="5">
    <location>
        <begin position="6"/>
        <end position="232"/>
    </location>
</feature>
<dbReference type="CDD" id="cd03230">
    <property type="entry name" value="ABC_DR_subfamily_A"/>
    <property type="match status" value="1"/>
</dbReference>
<keyword evidence="7" id="KW-1185">Reference proteome</keyword>
<protein>
    <submittedName>
        <fullName evidence="6">ABC transporter</fullName>
    </submittedName>
</protein>
<dbReference type="GO" id="GO:0005524">
    <property type="term" value="F:ATP binding"/>
    <property type="evidence" value="ECO:0007669"/>
    <property type="project" value="UniProtKB-KW"/>
</dbReference>
<reference evidence="6 7" key="1">
    <citation type="submission" date="2016-04" db="EMBL/GenBank/DDBJ databases">
        <title>Chloroflexus islandicus sp. nov., a thermophilic filamentous anoxygenic phototrophic bacterium from geyser Strokkur (Iceland).</title>
        <authorList>
            <person name="Gaisin V.A."/>
            <person name="Kalashnikov A.M."/>
            <person name="Sukhacheva M.V."/>
            <person name="Grouzdev D.S."/>
            <person name="Ivanov T.M."/>
            <person name="Kuznetsov B."/>
            <person name="Gorlenko V.M."/>
        </authorList>
    </citation>
    <scope>NUCLEOTIDE SEQUENCE [LARGE SCALE GENOMIC DNA]</scope>
    <source>
        <strain evidence="7">isl-2</strain>
    </source>
</reference>
<evidence type="ECO:0000256" key="4">
    <source>
        <dbReference type="ARBA" id="ARBA00022840"/>
    </source>
</evidence>
<evidence type="ECO:0000313" key="6">
    <source>
        <dbReference type="EMBL" id="OAN48278.1"/>
    </source>
</evidence>
<dbReference type="Gene3D" id="3.40.50.300">
    <property type="entry name" value="P-loop containing nucleotide triphosphate hydrolases"/>
    <property type="match status" value="1"/>
</dbReference>
<dbReference type="PANTHER" id="PTHR43335">
    <property type="entry name" value="ABC TRANSPORTER, ATP-BINDING PROTEIN"/>
    <property type="match status" value="1"/>
</dbReference>
<dbReference type="SUPFAM" id="SSF52540">
    <property type="entry name" value="P-loop containing nucleoside triphosphate hydrolases"/>
    <property type="match status" value="1"/>
</dbReference>